<evidence type="ECO:0000259" key="1">
    <source>
        <dbReference type="SMART" id="SM01037"/>
    </source>
</evidence>
<dbReference type="InterPro" id="IPR023393">
    <property type="entry name" value="START-like_dom_sf"/>
</dbReference>
<accession>A0ABD3ARQ6</accession>
<reference evidence="2 3" key="1">
    <citation type="submission" date="2024-11" db="EMBL/GenBank/DDBJ databases">
        <title>A near-complete genome assembly of Cinchona calisaya.</title>
        <authorList>
            <person name="Lian D.C."/>
            <person name="Zhao X.W."/>
            <person name="Wei L."/>
        </authorList>
    </citation>
    <scope>NUCLEOTIDE SEQUENCE [LARGE SCALE GENOMIC DNA]</scope>
    <source>
        <tissue evidence="2">Nenye</tissue>
    </source>
</reference>
<dbReference type="EMBL" id="JBJUIK010000003">
    <property type="protein sequence ID" value="KAL3533846.1"/>
    <property type="molecule type" value="Genomic_DNA"/>
</dbReference>
<evidence type="ECO:0000313" key="3">
    <source>
        <dbReference type="Proteomes" id="UP001630127"/>
    </source>
</evidence>
<dbReference type="Pfam" id="PF00407">
    <property type="entry name" value="Bet_v_1"/>
    <property type="match status" value="1"/>
</dbReference>
<proteinExistence type="predicted"/>
<evidence type="ECO:0000313" key="2">
    <source>
        <dbReference type="EMBL" id="KAL3533846.1"/>
    </source>
</evidence>
<protein>
    <recommendedName>
        <fullName evidence="1">Bet v I/Major latex protein domain-containing protein</fullName>
    </recommendedName>
</protein>
<keyword evidence="3" id="KW-1185">Reference proteome</keyword>
<dbReference type="PANTHER" id="PTHR31907">
    <property type="entry name" value="MLP-LIKE PROTEIN 423"/>
    <property type="match status" value="1"/>
</dbReference>
<dbReference type="SUPFAM" id="SSF55961">
    <property type="entry name" value="Bet v1-like"/>
    <property type="match status" value="1"/>
</dbReference>
<dbReference type="InterPro" id="IPR051761">
    <property type="entry name" value="MLP-like_ligand-binding"/>
</dbReference>
<feature type="domain" description="Bet v I/Major latex protein" evidence="1">
    <location>
        <begin position="2"/>
        <end position="146"/>
    </location>
</feature>
<comment type="caution">
    <text evidence="2">The sequence shown here is derived from an EMBL/GenBank/DDBJ whole genome shotgun (WGS) entry which is preliminary data.</text>
</comment>
<dbReference type="Gene3D" id="3.30.530.20">
    <property type="match status" value="1"/>
</dbReference>
<dbReference type="Proteomes" id="UP001630127">
    <property type="component" value="Unassembled WGS sequence"/>
</dbReference>
<name>A0ABD3ARQ6_9GENT</name>
<gene>
    <name evidence="2" type="ORF">ACH5RR_007367</name>
</gene>
<dbReference type="SMART" id="SM01037">
    <property type="entry name" value="Bet_v_1"/>
    <property type="match status" value="1"/>
</dbReference>
<sequence length="149" mass="17166">MGETGRLIGQVELKFDGNVFYEMFRYRTDDISDMSPDKMREIALHDGKWGTVGSHVVWRFTLDGKEKVSKEVIEAIDEENKTITYKAVEGDLLELYKIFKFIIHVDTKGGNNMVRVTLEYEKLSKDIPDPNSLMDFCLNVVKDVEACYV</sequence>
<dbReference type="AlphaFoldDB" id="A0ABD3ARQ6"/>
<organism evidence="2 3">
    <name type="scientific">Cinchona calisaya</name>
    <dbReference type="NCBI Taxonomy" id="153742"/>
    <lineage>
        <taxon>Eukaryota</taxon>
        <taxon>Viridiplantae</taxon>
        <taxon>Streptophyta</taxon>
        <taxon>Embryophyta</taxon>
        <taxon>Tracheophyta</taxon>
        <taxon>Spermatophyta</taxon>
        <taxon>Magnoliopsida</taxon>
        <taxon>eudicotyledons</taxon>
        <taxon>Gunneridae</taxon>
        <taxon>Pentapetalae</taxon>
        <taxon>asterids</taxon>
        <taxon>lamiids</taxon>
        <taxon>Gentianales</taxon>
        <taxon>Rubiaceae</taxon>
        <taxon>Cinchonoideae</taxon>
        <taxon>Cinchoneae</taxon>
        <taxon>Cinchona</taxon>
    </lineage>
</organism>
<dbReference type="CDD" id="cd07816">
    <property type="entry name" value="Bet_v1-like"/>
    <property type="match status" value="1"/>
</dbReference>
<dbReference type="InterPro" id="IPR000916">
    <property type="entry name" value="Bet_v_I/MLP"/>
</dbReference>